<evidence type="ECO:0000313" key="2">
    <source>
        <dbReference type="EMBL" id="KMP05625.1"/>
    </source>
</evidence>
<dbReference type="EMBL" id="DS028095">
    <property type="protein sequence ID" value="KMP05625.1"/>
    <property type="molecule type" value="Genomic_DNA"/>
</dbReference>
<reference evidence="3" key="1">
    <citation type="journal article" date="2010" name="Genome Res.">
        <title>Population genomic sequencing of Coccidioides fungi reveals recent hybridization and transposon control.</title>
        <authorList>
            <person name="Neafsey D.E."/>
            <person name="Barker B.M."/>
            <person name="Sharpton T.J."/>
            <person name="Stajich J.E."/>
            <person name="Park D.J."/>
            <person name="Whiston E."/>
            <person name="Hung C.-Y."/>
            <person name="McMahan C."/>
            <person name="White J."/>
            <person name="Sykes S."/>
            <person name="Heiman D."/>
            <person name="Young S."/>
            <person name="Zeng Q."/>
            <person name="Abouelleil A."/>
            <person name="Aftuck L."/>
            <person name="Bessette D."/>
            <person name="Brown A."/>
            <person name="FitzGerald M."/>
            <person name="Lui A."/>
            <person name="Macdonald J.P."/>
            <person name="Priest M."/>
            <person name="Orbach M.J."/>
            <person name="Galgiani J.N."/>
            <person name="Kirkland T.N."/>
            <person name="Cole G.T."/>
            <person name="Birren B.W."/>
            <person name="Henn M.R."/>
            <person name="Taylor J.W."/>
            <person name="Rounsley S.D."/>
        </authorList>
    </citation>
    <scope>NUCLEOTIDE SEQUENCE [LARGE SCALE GENOMIC DNA]</scope>
    <source>
        <strain evidence="3">RMSCC 2394</strain>
    </source>
</reference>
<evidence type="ECO:0000256" key="1">
    <source>
        <dbReference type="SAM" id="MobiDB-lite"/>
    </source>
</evidence>
<proteinExistence type="predicted"/>
<organism evidence="2 3">
    <name type="scientific">Coccidioides immitis RMSCC 2394</name>
    <dbReference type="NCBI Taxonomy" id="404692"/>
    <lineage>
        <taxon>Eukaryota</taxon>
        <taxon>Fungi</taxon>
        <taxon>Dikarya</taxon>
        <taxon>Ascomycota</taxon>
        <taxon>Pezizomycotina</taxon>
        <taxon>Eurotiomycetes</taxon>
        <taxon>Eurotiomycetidae</taxon>
        <taxon>Onygenales</taxon>
        <taxon>Onygenaceae</taxon>
        <taxon>Coccidioides</taxon>
    </lineage>
</organism>
<evidence type="ECO:0000313" key="3">
    <source>
        <dbReference type="Proteomes" id="UP000054565"/>
    </source>
</evidence>
<dbReference type="Proteomes" id="UP000054565">
    <property type="component" value="Unassembled WGS sequence"/>
</dbReference>
<sequence length="166" mass="18519">MAEPRNFSLIQPPTANSPIRVYYREGVREIYILSCDLAICLPLRGKGLTMVLRSERRDIARPQTPLGVKDSWQSPERDEEGQLLREAQGATFHGRPRADGFRPLKRFGAVLTDLALCRPSWVNARPHPSLTLLTLALVRQPGKSSLPPAPPGLVLIEYFGKIQIPS</sequence>
<dbReference type="AlphaFoldDB" id="A0A0J6YD62"/>
<accession>A0A0J6YD62</accession>
<feature type="region of interest" description="Disordered" evidence="1">
    <location>
        <begin position="63"/>
        <end position="83"/>
    </location>
</feature>
<name>A0A0J6YD62_COCIT</name>
<protein>
    <submittedName>
        <fullName evidence="2">Uncharacterized protein</fullName>
    </submittedName>
</protein>
<gene>
    <name evidence="2" type="ORF">CIRG_05306</name>
</gene>